<evidence type="ECO:0000313" key="2">
    <source>
        <dbReference type="Proteomes" id="UP000245489"/>
    </source>
</evidence>
<dbReference type="Proteomes" id="UP000245489">
    <property type="component" value="Unassembled WGS sequence"/>
</dbReference>
<dbReference type="Pfam" id="PF13595">
    <property type="entry name" value="DUF4138"/>
    <property type="match status" value="1"/>
</dbReference>
<keyword evidence="2" id="KW-1185">Reference proteome</keyword>
<comment type="caution">
    <text evidence="1">The sequence shown here is derived from an EMBL/GenBank/DDBJ whole genome shotgun (WGS) entry which is preliminary data.</text>
</comment>
<evidence type="ECO:0000313" key="1">
    <source>
        <dbReference type="EMBL" id="PWK16787.1"/>
    </source>
</evidence>
<proteinExistence type="predicted"/>
<sequence>MKKIVSVILILLGFNQIYGQNIDSSLYIKPNKYLLPIAKKAIRGSYPLELSFYKTTHIIFPSKIRDFDAGSESVIATVPPTITNVLRVKAGKKDFNEETNMTILTEDGGYFSFVIHYNENPDVYNINIANNLRMDELSTDSLGIGRGALSTSNIYEINQGEYSDEELRRFAGKALKQRKYIRHIGAKKADISVFLKGIYFEQKIFYLQTTLENSSSIPYEIDFVKVFIRDKNVLKRTAFQEDELKVLINYPEGFKTVKPNSELKKVIGIPFITLTDGKIMEVEIYEKDGGRHLKFQLDNETITQSKSI</sequence>
<dbReference type="NCBIfam" id="TIGR03780">
    <property type="entry name" value="Bac_Flav_CT_N"/>
    <property type="match status" value="1"/>
</dbReference>
<accession>A0A316DEV9</accession>
<dbReference type="OrthoDB" id="1038500at2"/>
<reference evidence="1 2" key="1">
    <citation type="submission" date="2018-05" db="EMBL/GenBank/DDBJ databases">
        <title>Genomic Encyclopedia of Archaeal and Bacterial Type Strains, Phase II (KMG-II): from individual species to whole genera.</title>
        <authorList>
            <person name="Goeker M."/>
        </authorList>
    </citation>
    <scope>NUCLEOTIDE SEQUENCE [LARGE SCALE GENOMIC DNA]</scope>
    <source>
        <strain evidence="1 2">DSM 22214</strain>
    </source>
</reference>
<gene>
    <name evidence="1" type="ORF">LV89_04745</name>
</gene>
<protein>
    <submittedName>
        <fullName evidence="1">Conjugative transposon TraN protein</fullName>
    </submittedName>
</protein>
<organism evidence="1 2">
    <name type="scientific">Arcicella aurantiaca</name>
    <dbReference type="NCBI Taxonomy" id="591202"/>
    <lineage>
        <taxon>Bacteria</taxon>
        <taxon>Pseudomonadati</taxon>
        <taxon>Bacteroidota</taxon>
        <taxon>Cytophagia</taxon>
        <taxon>Cytophagales</taxon>
        <taxon>Flectobacillaceae</taxon>
        <taxon>Arcicella</taxon>
    </lineage>
</organism>
<dbReference type="InterPro" id="IPR022298">
    <property type="entry name" value="Conjug_transposon_TraN"/>
</dbReference>
<dbReference type="AlphaFoldDB" id="A0A316DEV9"/>
<name>A0A316DEV9_9BACT</name>
<dbReference type="RefSeq" id="WP_158279677.1">
    <property type="nucleotide sequence ID" value="NZ_QGGO01000044.1"/>
</dbReference>
<dbReference type="EMBL" id="QGGO01000044">
    <property type="protein sequence ID" value="PWK16787.1"/>
    <property type="molecule type" value="Genomic_DNA"/>
</dbReference>